<accession>A0A4R5TXD4</accession>
<evidence type="ECO:0000313" key="2">
    <source>
        <dbReference type="EMBL" id="TDK25856.1"/>
    </source>
</evidence>
<dbReference type="InterPro" id="IPR032710">
    <property type="entry name" value="NTF2-like_dom_sf"/>
</dbReference>
<comment type="caution">
    <text evidence="2">The sequence shown here is derived from an EMBL/GenBank/DDBJ whole genome shotgun (WGS) entry which is preliminary data.</text>
</comment>
<keyword evidence="3" id="KW-1185">Reference proteome</keyword>
<proteinExistence type="predicted"/>
<feature type="domain" description="SnoaL-like" evidence="1">
    <location>
        <begin position="12"/>
        <end position="127"/>
    </location>
</feature>
<dbReference type="RefSeq" id="WP_133404086.1">
    <property type="nucleotide sequence ID" value="NZ_SMTK01000003.1"/>
</dbReference>
<protein>
    <submittedName>
        <fullName evidence="2">DUF4440 domain-containing protein</fullName>
    </submittedName>
</protein>
<reference evidence="2 3" key="1">
    <citation type="submission" date="2019-03" db="EMBL/GenBank/DDBJ databases">
        <title>Arthrobacter sp. nov., an bacterium isolated from biocrust in Mu Us Desert.</title>
        <authorList>
            <person name="Lixiong L."/>
        </authorList>
    </citation>
    <scope>NUCLEOTIDE SEQUENCE [LARGE SCALE GENOMIC DNA]</scope>
    <source>
        <strain evidence="2 3">SLN-3</strain>
    </source>
</reference>
<dbReference type="AlphaFoldDB" id="A0A4R5TXD4"/>
<evidence type="ECO:0000313" key="3">
    <source>
        <dbReference type="Proteomes" id="UP000295411"/>
    </source>
</evidence>
<organism evidence="2 3">
    <name type="scientific">Arthrobacter crusticola</name>
    <dbReference type="NCBI Taxonomy" id="2547960"/>
    <lineage>
        <taxon>Bacteria</taxon>
        <taxon>Bacillati</taxon>
        <taxon>Actinomycetota</taxon>
        <taxon>Actinomycetes</taxon>
        <taxon>Micrococcales</taxon>
        <taxon>Micrococcaceae</taxon>
        <taxon>Arthrobacter</taxon>
    </lineage>
</organism>
<dbReference type="Pfam" id="PF13474">
    <property type="entry name" value="SnoaL_3"/>
    <property type="match status" value="1"/>
</dbReference>
<dbReference type="Gene3D" id="3.10.450.50">
    <property type="match status" value="1"/>
</dbReference>
<dbReference type="SUPFAM" id="SSF54427">
    <property type="entry name" value="NTF2-like"/>
    <property type="match status" value="1"/>
</dbReference>
<dbReference type="OrthoDB" id="1551077at2"/>
<name>A0A4R5TXD4_9MICC</name>
<dbReference type="InterPro" id="IPR037401">
    <property type="entry name" value="SnoaL-like"/>
</dbReference>
<sequence length="141" mass="15833">MSTPVDLIVERYHHALDAVVTGDSAPMKELISKRDDVTLANPLGPPVRGWNGVERTMDHAISHFHEGEPTRFERISEFIGTELAYIVELERTRVKIGGSDELSPIALRVTTIFLLEDGDWKVLHRHADPITTPRSIDSIIQ</sequence>
<evidence type="ECO:0000259" key="1">
    <source>
        <dbReference type="Pfam" id="PF13474"/>
    </source>
</evidence>
<dbReference type="Proteomes" id="UP000295411">
    <property type="component" value="Unassembled WGS sequence"/>
</dbReference>
<gene>
    <name evidence="2" type="ORF">E2F48_11590</name>
</gene>
<dbReference type="EMBL" id="SMTK01000003">
    <property type="protein sequence ID" value="TDK25856.1"/>
    <property type="molecule type" value="Genomic_DNA"/>
</dbReference>